<accession>A0AAJ6CUM7</accession>
<dbReference type="Pfam" id="PF09360">
    <property type="entry name" value="zf-CDGSH"/>
    <property type="match status" value="1"/>
</dbReference>
<keyword evidence="1" id="KW-0001">2Fe-2S</keyword>
<name>A0AAJ6CUM7_9CHLR</name>
<dbReference type="Gene3D" id="3.40.5.90">
    <property type="entry name" value="CDGSH iron-sulfur domain, mitoNEET-type"/>
    <property type="match status" value="1"/>
</dbReference>
<evidence type="ECO:0000313" key="9">
    <source>
        <dbReference type="Proteomes" id="UP001321249"/>
    </source>
</evidence>
<dbReference type="EMBL" id="WMBE01000002">
    <property type="protein sequence ID" value="MDG0866953.1"/>
    <property type="molecule type" value="Genomic_DNA"/>
</dbReference>
<dbReference type="AlphaFoldDB" id="A0AAJ6CUM7"/>
<protein>
    <submittedName>
        <fullName evidence="7">CDGSH iron-sulfur domain-containing protein</fullName>
    </submittedName>
</protein>
<dbReference type="GO" id="GO:0046872">
    <property type="term" value="F:metal ion binding"/>
    <property type="evidence" value="ECO:0007669"/>
    <property type="project" value="UniProtKB-KW"/>
</dbReference>
<evidence type="ECO:0000256" key="3">
    <source>
        <dbReference type="ARBA" id="ARBA00023004"/>
    </source>
</evidence>
<dbReference type="GO" id="GO:0005737">
    <property type="term" value="C:cytoplasm"/>
    <property type="evidence" value="ECO:0007669"/>
    <property type="project" value="UniProtKB-ARBA"/>
</dbReference>
<keyword evidence="4" id="KW-0411">Iron-sulfur</keyword>
<dbReference type="InterPro" id="IPR042216">
    <property type="entry name" value="MitoNEET_CISD"/>
</dbReference>
<sequence length="92" mass="10556">MWRIGQQAVLCRRTQQLWIRGFIEGGEVMTVEIRIQDDDSLEITGKFDLLDEDGNAYGHHGKLRLCRCGASKTKPYCDDSHVEINFESKVRA</sequence>
<dbReference type="GO" id="GO:0051537">
    <property type="term" value="F:2 iron, 2 sulfur cluster binding"/>
    <property type="evidence" value="ECO:0007669"/>
    <property type="project" value="UniProtKB-KW"/>
</dbReference>
<dbReference type="SMART" id="SM00704">
    <property type="entry name" value="ZnF_CDGSH"/>
    <property type="match status" value="1"/>
</dbReference>
<feature type="domain" description="Iron-binding zinc finger CDGSH type" evidence="5">
    <location>
        <begin position="42"/>
        <end position="87"/>
    </location>
</feature>
<evidence type="ECO:0000256" key="2">
    <source>
        <dbReference type="ARBA" id="ARBA00022723"/>
    </source>
</evidence>
<evidence type="ECO:0000259" key="5">
    <source>
        <dbReference type="SMART" id="SM00704"/>
    </source>
</evidence>
<reference evidence="8 9" key="1">
    <citation type="submission" date="2019-11" db="EMBL/GenBank/DDBJ databases">
        <authorList>
            <person name="Cho J.-C."/>
        </authorList>
    </citation>
    <scope>NUCLEOTIDE SEQUENCE [LARGE SCALE GENOMIC DNA]</scope>
    <source>
        <strain evidence="7 8">JH1073</strain>
        <strain evidence="6 9">JH702</strain>
    </source>
</reference>
<keyword evidence="3" id="KW-0408">Iron</keyword>
<dbReference type="InterPro" id="IPR018967">
    <property type="entry name" value="FeS-contain_CDGSH-typ"/>
</dbReference>
<dbReference type="Proteomes" id="UP001321249">
    <property type="component" value="Unassembled WGS sequence"/>
</dbReference>
<evidence type="ECO:0000313" key="7">
    <source>
        <dbReference type="EMBL" id="WFG40732.1"/>
    </source>
</evidence>
<dbReference type="Proteomes" id="UP001219901">
    <property type="component" value="Chromosome"/>
</dbReference>
<keyword evidence="8" id="KW-1185">Reference proteome</keyword>
<evidence type="ECO:0000313" key="6">
    <source>
        <dbReference type="EMBL" id="MDG0866953.1"/>
    </source>
</evidence>
<reference evidence="8" key="3">
    <citation type="submission" date="2023-06" db="EMBL/GenBank/DDBJ databases">
        <title>Pangenomics reveal diversification of enzyme families and niche specialization in globally abundant SAR202 bacteria.</title>
        <authorList>
            <person name="Saw J.H.W."/>
        </authorList>
    </citation>
    <scope>NUCLEOTIDE SEQUENCE [LARGE SCALE GENOMIC DNA]</scope>
    <source>
        <strain evidence="8">JH1073</strain>
    </source>
</reference>
<gene>
    <name evidence="6" type="ORF">GKO46_07695</name>
    <name evidence="7" type="ORF">GKO48_01700</name>
</gene>
<organism evidence="7 8">
    <name type="scientific">Candidatus Lucifugimonas marina</name>
    <dbReference type="NCBI Taxonomy" id="3038979"/>
    <lineage>
        <taxon>Bacteria</taxon>
        <taxon>Bacillati</taxon>
        <taxon>Chloroflexota</taxon>
        <taxon>Dehalococcoidia</taxon>
        <taxon>SAR202 cluster</taxon>
        <taxon>Candidatus Lucifugimonadales</taxon>
        <taxon>Candidatus Lucifugimonadaceae</taxon>
        <taxon>Candidatus Lucifugimonas</taxon>
    </lineage>
</organism>
<keyword evidence="2" id="KW-0479">Metal-binding</keyword>
<evidence type="ECO:0000256" key="4">
    <source>
        <dbReference type="ARBA" id="ARBA00023014"/>
    </source>
</evidence>
<dbReference type="EMBL" id="CP046147">
    <property type="protein sequence ID" value="WFG40732.1"/>
    <property type="molecule type" value="Genomic_DNA"/>
</dbReference>
<evidence type="ECO:0000313" key="8">
    <source>
        <dbReference type="Proteomes" id="UP001219901"/>
    </source>
</evidence>
<reference evidence="7" key="2">
    <citation type="journal article" date="2023" name="Nat. Commun.">
        <title>Cultivation of marine bacteria of the SAR202 clade.</title>
        <authorList>
            <person name="Lim Y."/>
            <person name="Seo J.H."/>
            <person name="Giovannoni S.J."/>
            <person name="Kang I."/>
            <person name="Cho J.C."/>
        </authorList>
    </citation>
    <scope>NUCLEOTIDE SEQUENCE</scope>
    <source>
        <strain evidence="7">JH1073</strain>
    </source>
</reference>
<evidence type="ECO:0000256" key="1">
    <source>
        <dbReference type="ARBA" id="ARBA00022714"/>
    </source>
</evidence>
<proteinExistence type="predicted"/>